<name>B1WQK6_CROS5</name>
<dbReference type="HOGENOM" id="CLU_056726_0_0_3"/>
<dbReference type="OrthoDB" id="57088at2"/>
<evidence type="ECO:0000313" key="1">
    <source>
        <dbReference type="EMBL" id="ACB51717.1"/>
    </source>
</evidence>
<keyword evidence="2" id="KW-1185">Reference proteome</keyword>
<accession>B1WQK6</accession>
<dbReference type="Proteomes" id="UP000001203">
    <property type="component" value="Chromosome circular"/>
</dbReference>
<dbReference type="AlphaFoldDB" id="B1WQK6"/>
<organism evidence="1 2">
    <name type="scientific">Crocosphaera subtropica (strain ATCC 51142 / BH68)</name>
    <name type="common">Cyanothece sp. (strain ATCC 51142)</name>
    <dbReference type="NCBI Taxonomy" id="43989"/>
    <lineage>
        <taxon>Bacteria</taxon>
        <taxon>Bacillati</taxon>
        <taxon>Cyanobacteriota</taxon>
        <taxon>Cyanophyceae</taxon>
        <taxon>Oscillatoriophycideae</taxon>
        <taxon>Chroococcales</taxon>
        <taxon>Aphanothecaceae</taxon>
        <taxon>Crocosphaera</taxon>
        <taxon>Crocosphaera subtropica</taxon>
    </lineage>
</organism>
<protein>
    <recommendedName>
        <fullName evidence="3">DUF1963 domain-containing protein</fullName>
    </recommendedName>
</protein>
<dbReference type="RefSeq" id="WP_009544937.1">
    <property type="nucleotide sequence ID" value="NC_010546.1"/>
</dbReference>
<sequence>MKLPPPLDTLRKELEATQKLYLKITPSFSSKLTLWESKFGGEPYFPKELEYPKSPEGNPLILLAQINFSETLLLDNFPKEGILQFYIDSYHDLYGMNDEDMAEQKHFRVIYFDKINLDEKKIITDFSFLPSMDDPDMILPFIGSFALTFEQKSEPISGCDYRLEKMIENFVDNSEEDLDYYDLLEDYLDLYDGEEHKLGGYPFFTQDDPRIDFDENIEPYELLFQMISDEDADIMWGDAGVGNFFIQPSALKKLDFSRVIYSYDCC</sequence>
<dbReference type="EMBL" id="CP000806">
    <property type="protein sequence ID" value="ACB51717.1"/>
    <property type="molecule type" value="Genomic_DNA"/>
</dbReference>
<dbReference type="PANTHER" id="PTHR36436">
    <property type="entry name" value="SLL5081 PROTEIN"/>
    <property type="match status" value="1"/>
</dbReference>
<dbReference type="SUPFAM" id="SSF103032">
    <property type="entry name" value="Hypothetical protein YwqG"/>
    <property type="match status" value="1"/>
</dbReference>
<reference evidence="1 2" key="1">
    <citation type="journal article" date="2008" name="Proc. Natl. Acad. Sci. U.S.A.">
        <title>The genome of Cyanothece 51142, a unicellular diazotrophic cyanobacterium important in the marine nitrogen cycle.</title>
        <authorList>
            <person name="Welsh E.A."/>
            <person name="Liberton M."/>
            <person name="Stoeckel J."/>
            <person name="Loh T."/>
            <person name="Elvitigala T."/>
            <person name="Wang C."/>
            <person name="Wollam A."/>
            <person name="Fulton R.S."/>
            <person name="Clifton S.W."/>
            <person name="Jacobs J.M."/>
            <person name="Aurora R."/>
            <person name="Ghosh B.K."/>
            <person name="Sherman L.A."/>
            <person name="Smith R.D."/>
            <person name="Wilson R.K."/>
            <person name="Pakrasi H.B."/>
        </authorList>
    </citation>
    <scope>NUCLEOTIDE SEQUENCE [LARGE SCALE GENOMIC DNA]</scope>
    <source>
        <strain evidence="2">ATCC 51142 / BH68</strain>
    </source>
</reference>
<dbReference type="InterPro" id="IPR035948">
    <property type="entry name" value="YwqG-like_sf"/>
</dbReference>
<dbReference type="Pfam" id="PF09234">
    <property type="entry name" value="DUF1963"/>
    <property type="match status" value="1"/>
</dbReference>
<evidence type="ECO:0000313" key="2">
    <source>
        <dbReference type="Proteomes" id="UP000001203"/>
    </source>
</evidence>
<gene>
    <name evidence="1" type="ordered locus">cce_2367</name>
</gene>
<dbReference type="Gene3D" id="2.30.320.10">
    <property type="entry name" value="YwqG-like"/>
    <property type="match status" value="1"/>
</dbReference>
<dbReference type="eggNOG" id="COG3878">
    <property type="taxonomic scope" value="Bacteria"/>
</dbReference>
<proteinExistence type="predicted"/>
<dbReference type="STRING" id="43989.cce_2367"/>
<evidence type="ECO:0008006" key="3">
    <source>
        <dbReference type="Google" id="ProtNLM"/>
    </source>
</evidence>
<dbReference type="InterPro" id="IPR015315">
    <property type="entry name" value="DUF1963"/>
</dbReference>
<dbReference type="PANTHER" id="PTHR36436:SF6">
    <property type="entry name" value="SLL5081 PROTEIN"/>
    <property type="match status" value="1"/>
</dbReference>
<dbReference type="KEGG" id="cyt:cce_2367"/>